<dbReference type="InterPro" id="IPR036855">
    <property type="entry name" value="Znf_CCCH_sf"/>
</dbReference>
<keyword evidence="10" id="KW-1185">Reference proteome</keyword>
<proteinExistence type="predicted"/>
<evidence type="ECO:0000259" key="8">
    <source>
        <dbReference type="PROSITE" id="PS50103"/>
    </source>
</evidence>
<evidence type="ECO:0000256" key="6">
    <source>
        <dbReference type="SAM" id="MobiDB-lite"/>
    </source>
</evidence>
<feature type="region of interest" description="Disordered" evidence="6">
    <location>
        <begin position="1"/>
        <end position="82"/>
    </location>
</feature>
<dbReference type="Pfam" id="PF00642">
    <property type="entry name" value="zf-CCCH"/>
    <property type="match status" value="1"/>
</dbReference>
<evidence type="ECO:0000259" key="7">
    <source>
        <dbReference type="PROSITE" id="PS50102"/>
    </source>
</evidence>
<feature type="domain" description="RRM" evidence="7">
    <location>
        <begin position="371"/>
        <end position="451"/>
    </location>
</feature>
<dbReference type="PROSITE" id="PS50103">
    <property type="entry name" value="ZF_C3H1"/>
    <property type="match status" value="1"/>
</dbReference>
<dbReference type="InterPro" id="IPR035979">
    <property type="entry name" value="RBD_domain_sf"/>
</dbReference>
<dbReference type="OrthoDB" id="436852at2759"/>
<dbReference type="SUPFAM" id="SSF90229">
    <property type="entry name" value="CCCH zinc finger"/>
    <property type="match status" value="1"/>
</dbReference>
<evidence type="ECO:0000256" key="3">
    <source>
        <dbReference type="ARBA" id="ARBA00022833"/>
    </source>
</evidence>
<keyword evidence="2 5" id="KW-0863">Zinc-finger</keyword>
<dbReference type="GO" id="GO:0003723">
    <property type="term" value="F:RNA binding"/>
    <property type="evidence" value="ECO:0007669"/>
    <property type="project" value="UniProtKB-UniRule"/>
</dbReference>
<dbReference type="EMBL" id="WWBZ02000016">
    <property type="protein sequence ID" value="KAF4309646.1"/>
    <property type="molecule type" value="Genomic_DNA"/>
</dbReference>
<feature type="compositionally biased region" description="Basic and acidic residues" evidence="6">
    <location>
        <begin position="263"/>
        <end position="293"/>
    </location>
</feature>
<evidence type="ECO:0000256" key="1">
    <source>
        <dbReference type="ARBA" id="ARBA00022723"/>
    </source>
</evidence>
<dbReference type="SMART" id="SM00360">
    <property type="entry name" value="RRM"/>
    <property type="match status" value="1"/>
</dbReference>
<feature type="compositionally biased region" description="Basic and acidic residues" evidence="6">
    <location>
        <begin position="336"/>
        <end position="352"/>
    </location>
</feature>
<keyword evidence="1 5" id="KW-0479">Metal-binding</keyword>
<accession>A0A8H4IYT2</accession>
<evidence type="ECO:0000256" key="5">
    <source>
        <dbReference type="PROSITE-ProRule" id="PRU00723"/>
    </source>
</evidence>
<comment type="caution">
    <text evidence="9">The sequence shown here is derived from an EMBL/GenBank/DDBJ whole genome shotgun (WGS) entry which is preliminary data.</text>
</comment>
<sequence>MPRSAIPHGNRPRVPAGYETAHTAQSFRPAPHHSRPLPAVGRLRGAPTSQALLSHRNPPNLATNHNNSSQSSPEESADMDQAEELKRLKAQLAALKASIGQKNSGPKQTESTPPSTNVPAAQHATKSRPTVGLIGSKHAAPMTPAIPSHSTQSIQSPSTQGPGTSVRNSSVAPSAQNVRQPQHLSDNIASRSNTNGDSVSGTMVAPPATSQRNKKSLLGQDYTPPSNEKIARRAAVKIVPASTIALTPRNTEHTPLPKKGSSKTKDEAAPLNHTEETAQRKQEGVKKSEEQKHSGVAAEQAEEDTLRGVQENLEATTEKGHAQPDIDDVATNNKQGDNHLQSDKDTVMKDYSPEGDTPAAEPADFFANSGRRICISSLPSGADRKDIRDLIEKRAGLGNNIETIAIFRRPDGRPGYAFVDFADTKDALHTVKWMDNEHLFGWPINLRMARDLSKVNIDDLINDGSADPQLKNEASEIDEDSRSISCRYWLQGHCRDGVTCTFSHSPYVQRGLSASKLSHPQSVTRHQGLSGNKKPYNFSNIPLPADGNDEEVGASIFGTSVYRPTALRVITDDF</sequence>
<dbReference type="PROSITE" id="PS50102">
    <property type="entry name" value="RRM"/>
    <property type="match status" value="1"/>
</dbReference>
<keyword evidence="4" id="KW-0694">RNA-binding</keyword>
<evidence type="ECO:0000313" key="10">
    <source>
        <dbReference type="Proteomes" id="UP000572817"/>
    </source>
</evidence>
<feature type="compositionally biased region" description="Polar residues" evidence="6">
    <location>
        <begin position="100"/>
        <end position="119"/>
    </location>
</feature>
<feature type="compositionally biased region" description="Polar residues" evidence="6">
    <location>
        <begin position="148"/>
        <end position="201"/>
    </location>
</feature>
<protein>
    <submittedName>
        <fullName evidence="9">Uncharacterized protein</fullName>
    </submittedName>
</protein>
<feature type="compositionally biased region" description="Polar residues" evidence="6">
    <location>
        <begin position="60"/>
        <end position="74"/>
    </location>
</feature>
<dbReference type="Proteomes" id="UP000572817">
    <property type="component" value="Unassembled WGS sequence"/>
</dbReference>
<feature type="domain" description="C3H1-type" evidence="8">
    <location>
        <begin position="480"/>
        <end position="507"/>
    </location>
</feature>
<evidence type="ECO:0000256" key="2">
    <source>
        <dbReference type="ARBA" id="ARBA00022771"/>
    </source>
</evidence>
<dbReference type="GO" id="GO:0008270">
    <property type="term" value="F:zinc ion binding"/>
    <property type="evidence" value="ECO:0007669"/>
    <property type="project" value="UniProtKB-KW"/>
</dbReference>
<dbReference type="SMART" id="SM00356">
    <property type="entry name" value="ZnF_C3H1"/>
    <property type="match status" value="1"/>
</dbReference>
<feature type="region of interest" description="Disordered" evidence="6">
    <location>
        <begin position="98"/>
        <end position="358"/>
    </location>
</feature>
<evidence type="ECO:0000256" key="4">
    <source>
        <dbReference type="PROSITE-ProRule" id="PRU00176"/>
    </source>
</evidence>
<dbReference type="InterPro" id="IPR000504">
    <property type="entry name" value="RRM_dom"/>
</dbReference>
<reference evidence="9" key="1">
    <citation type="submission" date="2020-04" db="EMBL/GenBank/DDBJ databases">
        <title>Genome Assembly and Annotation of Botryosphaeria dothidea sdau 11-99, a Latent Pathogen of Apple Fruit Ring Rot in China.</title>
        <authorList>
            <person name="Yu C."/>
            <person name="Diao Y."/>
            <person name="Lu Q."/>
            <person name="Zhao J."/>
            <person name="Cui S."/>
            <person name="Peng C."/>
            <person name="He B."/>
            <person name="Liu H."/>
        </authorList>
    </citation>
    <scope>NUCLEOTIDE SEQUENCE [LARGE SCALE GENOMIC DNA]</scope>
    <source>
        <strain evidence="9">Sdau11-99</strain>
    </source>
</reference>
<dbReference type="CDD" id="cd00590">
    <property type="entry name" value="RRM_SF"/>
    <property type="match status" value="1"/>
</dbReference>
<name>A0A8H4IYT2_9PEZI</name>
<evidence type="ECO:0000313" key="9">
    <source>
        <dbReference type="EMBL" id="KAF4309646.1"/>
    </source>
</evidence>
<dbReference type="Gene3D" id="3.30.70.330">
    <property type="match status" value="1"/>
</dbReference>
<dbReference type="Pfam" id="PF00076">
    <property type="entry name" value="RRM_1"/>
    <property type="match status" value="1"/>
</dbReference>
<feature type="zinc finger region" description="C3H1-type" evidence="5">
    <location>
        <begin position="480"/>
        <end position="507"/>
    </location>
</feature>
<dbReference type="Gene3D" id="4.10.1000.10">
    <property type="entry name" value="Zinc finger, CCCH-type"/>
    <property type="match status" value="1"/>
</dbReference>
<organism evidence="9 10">
    <name type="scientific">Botryosphaeria dothidea</name>
    <dbReference type="NCBI Taxonomy" id="55169"/>
    <lineage>
        <taxon>Eukaryota</taxon>
        <taxon>Fungi</taxon>
        <taxon>Dikarya</taxon>
        <taxon>Ascomycota</taxon>
        <taxon>Pezizomycotina</taxon>
        <taxon>Dothideomycetes</taxon>
        <taxon>Dothideomycetes incertae sedis</taxon>
        <taxon>Botryosphaeriales</taxon>
        <taxon>Botryosphaeriaceae</taxon>
        <taxon>Botryosphaeria</taxon>
    </lineage>
</organism>
<gene>
    <name evidence="9" type="ORF">GTA08_BOTSDO02936</name>
</gene>
<dbReference type="AlphaFoldDB" id="A0A8H4IYT2"/>
<dbReference type="SUPFAM" id="SSF54928">
    <property type="entry name" value="RNA-binding domain, RBD"/>
    <property type="match status" value="1"/>
</dbReference>
<dbReference type="InterPro" id="IPR000571">
    <property type="entry name" value="Znf_CCCH"/>
</dbReference>
<dbReference type="InterPro" id="IPR012677">
    <property type="entry name" value="Nucleotide-bd_a/b_plait_sf"/>
</dbReference>
<keyword evidence="3 5" id="KW-0862">Zinc</keyword>